<keyword evidence="4 7" id="KW-0812">Transmembrane</keyword>
<feature type="transmembrane region" description="Helical" evidence="7">
    <location>
        <begin position="220"/>
        <end position="241"/>
    </location>
</feature>
<evidence type="ECO:0000256" key="4">
    <source>
        <dbReference type="ARBA" id="ARBA00022692"/>
    </source>
</evidence>
<keyword evidence="6 7" id="KW-0472">Membrane</keyword>
<evidence type="ECO:0000256" key="6">
    <source>
        <dbReference type="ARBA" id="ARBA00023136"/>
    </source>
</evidence>
<dbReference type="Proteomes" id="UP000316798">
    <property type="component" value="Chromosome"/>
</dbReference>
<dbReference type="OrthoDB" id="6368326at2"/>
<comment type="subcellular location">
    <subcellularLocation>
        <location evidence="1">Cell membrane</location>
        <topology evidence="1">Multi-pass membrane protein</topology>
    </subcellularLocation>
</comment>
<dbReference type="AlphaFoldDB" id="A0A515D7Y0"/>
<dbReference type="InterPro" id="IPR011701">
    <property type="entry name" value="MFS"/>
</dbReference>
<dbReference type="GO" id="GO:0005886">
    <property type="term" value="C:plasma membrane"/>
    <property type="evidence" value="ECO:0007669"/>
    <property type="project" value="UniProtKB-SubCell"/>
</dbReference>
<feature type="transmembrane region" description="Helical" evidence="7">
    <location>
        <begin position="164"/>
        <end position="183"/>
    </location>
</feature>
<dbReference type="Gene3D" id="1.20.1250.20">
    <property type="entry name" value="MFS general substrate transporter like domains"/>
    <property type="match status" value="1"/>
</dbReference>
<dbReference type="PROSITE" id="PS50850">
    <property type="entry name" value="MFS"/>
    <property type="match status" value="1"/>
</dbReference>
<sequence>MSQRKGIDPALIVILAGVSAALHVGKLPPAIPVLRDALGVTLVQAGFLLSLVQLAGMTLGLAVGLAADGLGLKRSMVAGLLVLSAAGALGGWAHDASALLGLRAIEGFGFLLATVPAPSLIRLLVAPRRLPVMLGLWGTYMPFGAAVALLLGPVFIGATSWQAWWWLLAGTSFAMTLWLAWAVPADRHRRAPAGHGSAAHAGQQHGWPQRLRQTLTARGPWLVALSFAVYSGQWLAVIGFLPSIYAQAGFSGAATGALTALAAAINMVGNIASGRLLQRGVRPRVLLYAGFVTMGLGTVAAFAELHGSGLPPLLRYAAVLLFSMIGGVIPGTLFSLAVKLAPSERTVSTTVGWMQQWSSFGQFVGPPLVALVASRVGGWQWTWAVTGACSLLGLALARQIGRLVQSLEPSFLQPER</sequence>
<evidence type="ECO:0000256" key="5">
    <source>
        <dbReference type="ARBA" id="ARBA00022989"/>
    </source>
</evidence>
<keyword evidence="2" id="KW-0813">Transport</keyword>
<feature type="transmembrane region" description="Helical" evidence="7">
    <location>
        <begin position="100"/>
        <end position="125"/>
    </location>
</feature>
<proteinExistence type="predicted"/>
<dbReference type="InterPro" id="IPR036259">
    <property type="entry name" value="MFS_trans_sf"/>
</dbReference>
<feature type="domain" description="Major facilitator superfamily (MFS) profile" evidence="8">
    <location>
        <begin position="9"/>
        <end position="405"/>
    </location>
</feature>
<evidence type="ECO:0000259" key="8">
    <source>
        <dbReference type="PROSITE" id="PS50850"/>
    </source>
</evidence>
<reference evidence="9 10" key="1">
    <citation type="submission" date="2019-01" db="EMBL/GenBank/DDBJ databases">
        <title>Genomic insights into a novel species Rhodoferax sp.</title>
        <authorList>
            <person name="Jin L."/>
        </authorList>
    </citation>
    <scope>NUCLEOTIDE SEQUENCE [LARGE SCALE GENOMIC DNA]</scope>
    <source>
        <strain evidence="9 10">CHu59-6-5</strain>
    </source>
</reference>
<dbReference type="PANTHER" id="PTHR42718:SF46">
    <property type="entry name" value="BLR6921 PROTEIN"/>
    <property type="match status" value="1"/>
</dbReference>
<feature type="transmembrane region" description="Helical" evidence="7">
    <location>
        <begin position="285"/>
        <end position="303"/>
    </location>
</feature>
<evidence type="ECO:0000256" key="3">
    <source>
        <dbReference type="ARBA" id="ARBA00022475"/>
    </source>
</evidence>
<evidence type="ECO:0000256" key="2">
    <source>
        <dbReference type="ARBA" id="ARBA00022448"/>
    </source>
</evidence>
<evidence type="ECO:0000313" key="9">
    <source>
        <dbReference type="EMBL" id="QDL36520.1"/>
    </source>
</evidence>
<keyword evidence="5 7" id="KW-1133">Transmembrane helix</keyword>
<gene>
    <name evidence="9" type="ORF">EUB48_03830</name>
</gene>
<dbReference type="InterPro" id="IPR020846">
    <property type="entry name" value="MFS_dom"/>
</dbReference>
<keyword evidence="10" id="KW-1185">Reference proteome</keyword>
<dbReference type="CDD" id="cd06174">
    <property type="entry name" value="MFS"/>
    <property type="match status" value="1"/>
</dbReference>
<feature type="transmembrane region" description="Helical" evidence="7">
    <location>
        <begin position="77"/>
        <end position="94"/>
    </location>
</feature>
<dbReference type="GO" id="GO:0022857">
    <property type="term" value="F:transmembrane transporter activity"/>
    <property type="evidence" value="ECO:0007669"/>
    <property type="project" value="InterPro"/>
</dbReference>
<dbReference type="KEGG" id="rhf:EUB48_03830"/>
<dbReference type="RefSeq" id="WP_142817692.1">
    <property type="nucleotide sequence ID" value="NZ_CP035503.1"/>
</dbReference>
<feature type="transmembrane region" description="Helical" evidence="7">
    <location>
        <begin position="45"/>
        <end position="65"/>
    </location>
</feature>
<evidence type="ECO:0000256" key="1">
    <source>
        <dbReference type="ARBA" id="ARBA00004651"/>
    </source>
</evidence>
<dbReference type="Pfam" id="PF07690">
    <property type="entry name" value="MFS_1"/>
    <property type="match status" value="1"/>
</dbReference>
<organism evidence="9 10">
    <name type="scientific">Rhodoferax sediminis</name>
    <dbReference type="NCBI Taxonomy" id="2509614"/>
    <lineage>
        <taxon>Bacteria</taxon>
        <taxon>Pseudomonadati</taxon>
        <taxon>Pseudomonadota</taxon>
        <taxon>Betaproteobacteria</taxon>
        <taxon>Burkholderiales</taxon>
        <taxon>Comamonadaceae</taxon>
        <taxon>Rhodoferax</taxon>
    </lineage>
</organism>
<feature type="transmembrane region" description="Helical" evidence="7">
    <location>
        <begin position="137"/>
        <end position="158"/>
    </location>
</feature>
<protein>
    <submittedName>
        <fullName evidence="9">MFS transporter</fullName>
    </submittedName>
</protein>
<dbReference type="PANTHER" id="PTHR42718">
    <property type="entry name" value="MAJOR FACILITATOR SUPERFAMILY MULTIDRUG TRANSPORTER MFSC"/>
    <property type="match status" value="1"/>
</dbReference>
<keyword evidence="3" id="KW-1003">Cell membrane</keyword>
<dbReference type="EMBL" id="CP035503">
    <property type="protein sequence ID" value="QDL36520.1"/>
    <property type="molecule type" value="Genomic_DNA"/>
</dbReference>
<dbReference type="SUPFAM" id="SSF103473">
    <property type="entry name" value="MFS general substrate transporter"/>
    <property type="match status" value="1"/>
</dbReference>
<name>A0A515D7Y0_9BURK</name>
<evidence type="ECO:0000313" key="10">
    <source>
        <dbReference type="Proteomes" id="UP000316798"/>
    </source>
</evidence>
<evidence type="ECO:0000256" key="7">
    <source>
        <dbReference type="SAM" id="Phobius"/>
    </source>
</evidence>
<feature type="transmembrane region" description="Helical" evidence="7">
    <location>
        <begin position="253"/>
        <end position="273"/>
    </location>
</feature>
<feature type="transmembrane region" description="Helical" evidence="7">
    <location>
        <begin position="7"/>
        <end position="25"/>
    </location>
</feature>
<feature type="transmembrane region" description="Helical" evidence="7">
    <location>
        <begin position="315"/>
        <end position="338"/>
    </location>
</feature>
<accession>A0A515D7Y0</accession>